<evidence type="ECO:0000313" key="3">
    <source>
        <dbReference type="Proteomes" id="UP001218218"/>
    </source>
</evidence>
<proteinExistence type="predicted"/>
<feature type="region of interest" description="Disordered" evidence="1">
    <location>
        <begin position="260"/>
        <end position="286"/>
    </location>
</feature>
<dbReference type="EMBL" id="JARIHO010000110">
    <property type="protein sequence ID" value="KAJ7302901.1"/>
    <property type="molecule type" value="Genomic_DNA"/>
</dbReference>
<protein>
    <submittedName>
        <fullName evidence="2">Uncharacterized protein</fullName>
    </submittedName>
</protein>
<sequence>MAFKPRNRTASAKVSDANNVEAPSTAHQKIQASMSTAITTQTETQSTSYREATKAPSEFLFRSSGWLTDAQDDVSELLVCRAGPSEEKTTSPTVMLTFFGWPQDVPPLRSGVGTPRRTRGEFIQYQDKEQDYGFAALYAWVQTHPPTAVVELEGLPDTFLQLFWDEARSSTIHSMQAYNRSDFPQTLRTKHPQLFSDTPWVDLDDLKEWLRQREDLIDLLDPTISEIDEDDHKRESIVLDGVGMPLLEDIQSDLLDQENDVDVSGASQSGTLDVEGEGNGGSMGDWDVVVPPAVSGEDSIDLGNNSLKSLLVPTSAPPFSPIQITGATAYHLSPSLIPIVSHQTTLKSI</sequence>
<comment type="caution">
    <text evidence="2">The sequence shown here is derived from an EMBL/GenBank/DDBJ whole genome shotgun (WGS) entry which is preliminary data.</text>
</comment>
<dbReference type="AlphaFoldDB" id="A0AAD6Z1M0"/>
<evidence type="ECO:0000313" key="2">
    <source>
        <dbReference type="EMBL" id="KAJ7302901.1"/>
    </source>
</evidence>
<evidence type="ECO:0000256" key="1">
    <source>
        <dbReference type="SAM" id="MobiDB-lite"/>
    </source>
</evidence>
<gene>
    <name evidence="2" type="ORF">DFH08DRAFT_826220</name>
</gene>
<reference evidence="2" key="1">
    <citation type="submission" date="2023-03" db="EMBL/GenBank/DDBJ databases">
        <title>Massive genome expansion in bonnet fungi (Mycena s.s.) driven by repeated elements and novel gene families across ecological guilds.</title>
        <authorList>
            <consortium name="Lawrence Berkeley National Laboratory"/>
            <person name="Harder C.B."/>
            <person name="Miyauchi S."/>
            <person name="Viragh M."/>
            <person name="Kuo A."/>
            <person name="Thoen E."/>
            <person name="Andreopoulos B."/>
            <person name="Lu D."/>
            <person name="Skrede I."/>
            <person name="Drula E."/>
            <person name="Henrissat B."/>
            <person name="Morin E."/>
            <person name="Kohler A."/>
            <person name="Barry K."/>
            <person name="LaButti K."/>
            <person name="Morin E."/>
            <person name="Salamov A."/>
            <person name="Lipzen A."/>
            <person name="Mereny Z."/>
            <person name="Hegedus B."/>
            <person name="Baldrian P."/>
            <person name="Stursova M."/>
            <person name="Weitz H."/>
            <person name="Taylor A."/>
            <person name="Grigoriev I.V."/>
            <person name="Nagy L.G."/>
            <person name="Martin F."/>
            <person name="Kauserud H."/>
        </authorList>
    </citation>
    <scope>NUCLEOTIDE SEQUENCE</scope>
    <source>
        <strain evidence="2">CBHHK002</strain>
    </source>
</reference>
<dbReference type="Proteomes" id="UP001218218">
    <property type="component" value="Unassembled WGS sequence"/>
</dbReference>
<feature type="compositionally biased region" description="Polar residues" evidence="1">
    <location>
        <begin position="8"/>
        <end position="32"/>
    </location>
</feature>
<accession>A0AAD6Z1M0</accession>
<organism evidence="2 3">
    <name type="scientific">Mycena albidolilacea</name>
    <dbReference type="NCBI Taxonomy" id="1033008"/>
    <lineage>
        <taxon>Eukaryota</taxon>
        <taxon>Fungi</taxon>
        <taxon>Dikarya</taxon>
        <taxon>Basidiomycota</taxon>
        <taxon>Agaricomycotina</taxon>
        <taxon>Agaricomycetes</taxon>
        <taxon>Agaricomycetidae</taxon>
        <taxon>Agaricales</taxon>
        <taxon>Marasmiineae</taxon>
        <taxon>Mycenaceae</taxon>
        <taxon>Mycena</taxon>
    </lineage>
</organism>
<name>A0AAD6Z1M0_9AGAR</name>
<keyword evidence="3" id="KW-1185">Reference proteome</keyword>
<feature type="region of interest" description="Disordered" evidence="1">
    <location>
        <begin position="1"/>
        <end position="33"/>
    </location>
</feature>